<dbReference type="InterPro" id="IPR024598">
    <property type="entry name" value="SF3a60/Prp9_C"/>
</dbReference>
<dbReference type="PANTHER" id="PTHR12786:SF2">
    <property type="entry name" value="SPLICING FACTOR 3A SUBUNIT 3"/>
    <property type="match status" value="1"/>
</dbReference>
<evidence type="ECO:0000256" key="2">
    <source>
        <dbReference type="ARBA" id="ARBA00023242"/>
    </source>
</evidence>
<keyword evidence="2" id="KW-0539">Nucleus</keyword>
<dbReference type="OrthoDB" id="2160351at2759"/>
<organism evidence="5 6">
    <name type="scientific">Coptis chinensis</name>
    <dbReference type="NCBI Taxonomy" id="261450"/>
    <lineage>
        <taxon>Eukaryota</taxon>
        <taxon>Viridiplantae</taxon>
        <taxon>Streptophyta</taxon>
        <taxon>Embryophyta</taxon>
        <taxon>Tracheophyta</taxon>
        <taxon>Spermatophyta</taxon>
        <taxon>Magnoliopsida</taxon>
        <taxon>Ranunculales</taxon>
        <taxon>Ranunculaceae</taxon>
        <taxon>Coptidoideae</taxon>
        <taxon>Coptis</taxon>
    </lineage>
</organism>
<keyword evidence="6" id="KW-1185">Reference proteome</keyword>
<dbReference type="PANTHER" id="PTHR12786">
    <property type="entry name" value="SPLICING FACTOR SF3A-RELATED"/>
    <property type="match status" value="1"/>
</dbReference>
<dbReference type="GO" id="GO:0000398">
    <property type="term" value="P:mRNA splicing, via spliceosome"/>
    <property type="evidence" value="ECO:0007669"/>
    <property type="project" value="InterPro"/>
</dbReference>
<dbReference type="AlphaFoldDB" id="A0A835H9M3"/>
<protein>
    <submittedName>
        <fullName evidence="5">Uncharacterized protein</fullName>
    </submittedName>
</protein>
<dbReference type="EMBL" id="JADFTS010000008">
    <property type="protein sequence ID" value="KAF9594252.1"/>
    <property type="molecule type" value="Genomic_DNA"/>
</dbReference>
<accession>A0A835H9M3</accession>
<comment type="subcellular location">
    <subcellularLocation>
        <location evidence="1">Nucleus</location>
    </subcellularLocation>
</comment>
<gene>
    <name evidence="5" type="ORF">IFM89_028909</name>
</gene>
<proteinExistence type="predicted"/>
<evidence type="ECO:0000259" key="3">
    <source>
        <dbReference type="Pfam" id="PF11931"/>
    </source>
</evidence>
<feature type="domain" description="SF3A3" evidence="4">
    <location>
        <begin position="34"/>
        <end position="78"/>
    </location>
</feature>
<dbReference type="InterPro" id="IPR031774">
    <property type="entry name" value="SF3A3_dom"/>
</dbReference>
<evidence type="ECO:0000313" key="5">
    <source>
        <dbReference type="EMBL" id="KAF9594252.1"/>
    </source>
</evidence>
<evidence type="ECO:0000259" key="4">
    <source>
        <dbReference type="Pfam" id="PF16837"/>
    </source>
</evidence>
<feature type="domain" description="Splicing factor SF3a60 /Prp9 subunit C-terminal" evidence="3">
    <location>
        <begin position="218"/>
        <end position="252"/>
    </location>
</feature>
<dbReference type="InterPro" id="IPR051421">
    <property type="entry name" value="RNA_Proc_DNA_Dmg_Regulator"/>
</dbReference>
<evidence type="ECO:0000256" key="1">
    <source>
        <dbReference type="ARBA" id="ARBA00004123"/>
    </source>
</evidence>
<evidence type="ECO:0000313" key="6">
    <source>
        <dbReference type="Proteomes" id="UP000631114"/>
    </source>
</evidence>
<comment type="caution">
    <text evidence="5">The sequence shown here is derived from an EMBL/GenBank/DDBJ whole genome shotgun (WGS) entry which is preliminary data.</text>
</comment>
<dbReference type="Proteomes" id="UP000631114">
    <property type="component" value="Unassembled WGS sequence"/>
</dbReference>
<dbReference type="Pfam" id="PF11931">
    <property type="entry name" value="SF3a60_Prp9_C"/>
    <property type="match status" value="1"/>
</dbReference>
<dbReference type="GO" id="GO:0003723">
    <property type="term" value="F:RNA binding"/>
    <property type="evidence" value="ECO:0007669"/>
    <property type="project" value="InterPro"/>
</dbReference>
<reference evidence="5 6" key="1">
    <citation type="submission" date="2020-10" db="EMBL/GenBank/DDBJ databases">
        <title>The Coptis chinensis genome and diversification of protoberbering-type alkaloids.</title>
        <authorList>
            <person name="Wang B."/>
            <person name="Shu S."/>
            <person name="Song C."/>
            <person name="Liu Y."/>
        </authorList>
    </citation>
    <scope>NUCLEOTIDE SEQUENCE [LARGE SCALE GENOMIC DNA]</scope>
    <source>
        <strain evidence="5">HL-2020</strain>
        <tissue evidence="5">Leaf</tissue>
    </source>
</reference>
<dbReference type="GO" id="GO:0005681">
    <property type="term" value="C:spliceosomal complex"/>
    <property type="evidence" value="ECO:0007669"/>
    <property type="project" value="InterPro"/>
</dbReference>
<name>A0A835H9M3_9MAGN</name>
<sequence length="304" mass="35457">MRFISTIYRQHYSDVVSFVDHDAEIEDVLPKVAFSGEEGYGQYLDMHELHNEYNNCKLGEPIDYSTYLDSFHEVGPRNRVTRECKKYLEHLLEYLMGFFRRIEPLQDLDKVISTIDFGPDEFEQQLSTIDLKDYNTAEELKGVGSENCDSLKRMEIKLKKMCELLSEAIVRTKEKIVRKQALTCEMVAEQEEEEQILTAQSTQSYDEKEEQQVYNPLKLPIGLDGKPIPFWLYKLHGLRQVFECEICGNYILITDAELLNYTSRSRAISMECGALIFPIQMTSMKLQKLREQKFCGKRSKSGKY</sequence>
<dbReference type="Pfam" id="PF16837">
    <property type="entry name" value="SF3A3"/>
    <property type="match status" value="1"/>
</dbReference>